<dbReference type="GO" id="GO:0016567">
    <property type="term" value="P:protein ubiquitination"/>
    <property type="evidence" value="ECO:0007669"/>
    <property type="project" value="TreeGrafter"/>
</dbReference>
<evidence type="ECO:0000256" key="1">
    <source>
        <dbReference type="SAM" id="MobiDB-lite"/>
    </source>
</evidence>
<feature type="region of interest" description="Disordered" evidence="1">
    <location>
        <begin position="291"/>
        <end position="310"/>
    </location>
</feature>
<protein>
    <recommendedName>
        <fullName evidence="4">E3 ubiquitin-protein ligase RNF220 middle domain-containing protein</fullName>
    </recommendedName>
</protein>
<feature type="region of interest" description="Disordered" evidence="1">
    <location>
        <begin position="320"/>
        <end position="340"/>
    </location>
</feature>
<feature type="compositionally biased region" description="Basic and acidic residues" evidence="1">
    <location>
        <begin position="144"/>
        <end position="158"/>
    </location>
</feature>
<reference evidence="2" key="1">
    <citation type="journal article" date="2023" name="Mol. Biol. Evol.">
        <title>Third-Generation Sequencing Reveals the Adaptive Role of the Epigenome in Three Deep-Sea Polychaetes.</title>
        <authorList>
            <person name="Perez M."/>
            <person name="Aroh O."/>
            <person name="Sun Y."/>
            <person name="Lan Y."/>
            <person name="Juniper S.K."/>
            <person name="Young C.R."/>
            <person name="Angers B."/>
            <person name="Qian P.Y."/>
        </authorList>
    </citation>
    <scope>NUCLEOTIDE SEQUENCE</scope>
    <source>
        <strain evidence="2">P08H-3</strain>
    </source>
</reference>
<dbReference type="PANTHER" id="PTHR13459:SF1">
    <property type="entry name" value="E3 UBIQUITIN-PROTEIN LIGASE RNF220 ISOFORM X1"/>
    <property type="match status" value="1"/>
</dbReference>
<evidence type="ECO:0000313" key="3">
    <source>
        <dbReference type="Proteomes" id="UP001208570"/>
    </source>
</evidence>
<feature type="compositionally biased region" description="Polar residues" evidence="1">
    <location>
        <begin position="159"/>
        <end position="182"/>
    </location>
</feature>
<name>A0AAD9JJE7_9ANNE</name>
<dbReference type="Proteomes" id="UP001208570">
    <property type="component" value="Unassembled WGS sequence"/>
</dbReference>
<evidence type="ECO:0008006" key="4">
    <source>
        <dbReference type="Google" id="ProtNLM"/>
    </source>
</evidence>
<dbReference type="GO" id="GO:0061630">
    <property type="term" value="F:ubiquitin protein ligase activity"/>
    <property type="evidence" value="ECO:0007669"/>
    <property type="project" value="TreeGrafter"/>
</dbReference>
<organism evidence="2 3">
    <name type="scientific">Paralvinella palmiformis</name>
    <dbReference type="NCBI Taxonomy" id="53620"/>
    <lineage>
        <taxon>Eukaryota</taxon>
        <taxon>Metazoa</taxon>
        <taxon>Spiralia</taxon>
        <taxon>Lophotrochozoa</taxon>
        <taxon>Annelida</taxon>
        <taxon>Polychaeta</taxon>
        <taxon>Sedentaria</taxon>
        <taxon>Canalipalpata</taxon>
        <taxon>Terebellida</taxon>
        <taxon>Terebelliformia</taxon>
        <taxon>Alvinellidae</taxon>
        <taxon>Paralvinella</taxon>
    </lineage>
</organism>
<dbReference type="AlphaFoldDB" id="A0AAD9JJE7"/>
<gene>
    <name evidence="2" type="ORF">LSH36_285g02017</name>
</gene>
<proteinExistence type="predicted"/>
<feature type="compositionally biased region" description="Polar residues" evidence="1">
    <location>
        <begin position="131"/>
        <end position="143"/>
    </location>
</feature>
<comment type="caution">
    <text evidence="2">The sequence shown here is derived from an EMBL/GenBank/DDBJ whole genome shotgun (WGS) entry which is preliminary data.</text>
</comment>
<keyword evidence="3" id="KW-1185">Reference proteome</keyword>
<dbReference type="EMBL" id="JAODUP010000285">
    <property type="protein sequence ID" value="KAK2153801.1"/>
    <property type="molecule type" value="Genomic_DNA"/>
</dbReference>
<feature type="region of interest" description="Disordered" evidence="1">
    <location>
        <begin position="130"/>
        <end position="195"/>
    </location>
</feature>
<dbReference type="PANTHER" id="PTHR13459">
    <property type="entry name" value="E3 UBIQUITIN-PROTEIN LIGASE RNF220 ISOFORM X1"/>
    <property type="match status" value="1"/>
</dbReference>
<dbReference type="InterPro" id="IPR052443">
    <property type="entry name" value="E3_ubiq-ligase_RNF220-like"/>
</dbReference>
<evidence type="ECO:0000313" key="2">
    <source>
        <dbReference type="EMBL" id="KAK2153801.1"/>
    </source>
</evidence>
<accession>A0AAD9JJE7</accession>
<sequence length="427" mass="47595">MVTTFPIRNMLPLNLWNKQAIQTAPGADPGNGSAAMLAQMPFGHPLATQPGFIPVSFGSPLFRSADHMPHAMYSYPALHPSYFRPHLDPAALGNLLNPRAMVALHHGVDARADAHPSAFTPAKRMRIQYDDCQSPTDEITSQHSPRDDMGSRDPDRDTSGSSNRTSPLTPLNRSSYSPTSSLGHHRTNGDVTEPHYVNGAEDLRLKWKCDDNDGLRCPICKALLQQSEIRTHLYKEFTSLREELQSASLKTTSQMSRTSCDVNDSSSKSRYDTFLRIRRNREARLGKLRGDRNKRKRYSDEISHNNMTEQEDVSRIDHMTSSRSLSPHRDTTEEETVDVTSCEDPDVVVMYSHPSAMTTTSMTTTSTTTSTTTLLTNIPSEIPSSSVFNITSKEPITDDVTRMRAPSSGRTYPGRGDLVKYRSHVVL</sequence>